<evidence type="ECO:0000313" key="3">
    <source>
        <dbReference type="Proteomes" id="UP000076858"/>
    </source>
</evidence>
<sequence>MQSIKTLSGTNKKQYTNDLRATRRTPSGHRSVQFLVQRR</sequence>
<organism evidence="2 3">
    <name type="scientific">Daphnia magna</name>
    <dbReference type="NCBI Taxonomy" id="35525"/>
    <lineage>
        <taxon>Eukaryota</taxon>
        <taxon>Metazoa</taxon>
        <taxon>Ecdysozoa</taxon>
        <taxon>Arthropoda</taxon>
        <taxon>Crustacea</taxon>
        <taxon>Branchiopoda</taxon>
        <taxon>Diplostraca</taxon>
        <taxon>Cladocera</taxon>
        <taxon>Anomopoda</taxon>
        <taxon>Daphniidae</taxon>
        <taxon>Daphnia</taxon>
    </lineage>
</organism>
<evidence type="ECO:0000313" key="2">
    <source>
        <dbReference type="EMBL" id="KZS12029.1"/>
    </source>
</evidence>
<protein>
    <submittedName>
        <fullName evidence="2">Uncharacterized protein</fullName>
    </submittedName>
</protein>
<keyword evidence="3" id="KW-1185">Reference proteome</keyword>
<feature type="compositionally biased region" description="Polar residues" evidence="1">
    <location>
        <begin position="1"/>
        <end position="21"/>
    </location>
</feature>
<evidence type="ECO:0000256" key="1">
    <source>
        <dbReference type="SAM" id="MobiDB-lite"/>
    </source>
</evidence>
<reference evidence="2 3" key="1">
    <citation type="submission" date="2016-03" db="EMBL/GenBank/DDBJ databases">
        <title>EvidentialGene: Evidence-directed Construction of Genes on Genomes.</title>
        <authorList>
            <person name="Gilbert D.G."/>
            <person name="Choi J.-H."/>
            <person name="Mockaitis K."/>
            <person name="Colbourne J."/>
            <person name="Pfrender M."/>
        </authorList>
    </citation>
    <scope>NUCLEOTIDE SEQUENCE [LARGE SCALE GENOMIC DNA]</scope>
    <source>
        <strain evidence="2 3">Xinb3</strain>
        <tissue evidence="2">Complete organism</tissue>
    </source>
</reference>
<gene>
    <name evidence="2" type="ORF">APZ42_023115</name>
</gene>
<accession>A0A164V6Y9</accession>
<dbReference type="EMBL" id="LRGB01001409">
    <property type="protein sequence ID" value="KZS12029.1"/>
    <property type="molecule type" value="Genomic_DNA"/>
</dbReference>
<comment type="caution">
    <text evidence="2">The sequence shown here is derived from an EMBL/GenBank/DDBJ whole genome shotgun (WGS) entry which is preliminary data.</text>
</comment>
<dbReference type="Proteomes" id="UP000076858">
    <property type="component" value="Unassembled WGS sequence"/>
</dbReference>
<proteinExistence type="predicted"/>
<name>A0A164V6Y9_9CRUS</name>
<feature type="region of interest" description="Disordered" evidence="1">
    <location>
        <begin position="1"/>
        <end position="39"/>
    </location>
</feature>
<dbReference type="AlphaFoldDB" id="A0A164V6Y9"/>